<dbReference type="InterPro" id="IPR013783">
    <property type="entry name" value="Ig-like_fold"/>
</dbReference>
<keyword evidence="10" id="KW-0393">Immunoglobulin domain</keyword>
<feature type="compositionally biased region" description="Low complexity" evidence="11">
    <location>
        <begin position="469"/>
        <end position="499"/>
    </location>
</feature>
<evidence type="ECO:0000256" key="8">
    <source>
        <dbReference type="ARBA" id="ARBA00023170"/>
    </source>
</evidence>
<dbReference type="InterPro" id="IPR003598">
    <property type="entry name" value="Ig_sub2"/>
</dbReference>
<keyword evidence="4" id="KW-0732">Signal</keyword>
<dbReference type="InterPro" id="IPR003599">
    <property type="entry name" value="Ig_sub"/>
</dbReference>
<dbReference type="PANTHER" id="PTHR25466">
    <property type="entry name" value="T-LYMPHOCYTE ACTIVATION ANTIGEN"/>
    <property type="match status" value="1"/>
</dbReference>
<evidence type="ECO:0000256" key="12">
    <source>
        <dbReference type="SAM" id="Phobius"/>
    </source>
</evidence>
<evidence type="ECO:0000256" key="3">
    <source>
        <dbReference type="ARBA" id="ARBA00022692"/>
    </source>
</evidence>
<dbReference type="InterPro" id="IPR013106">
    <property type="entry name" value="Ig_V-set"/>
</dbReference>
<evidence type="ECO:0000256" key="9">
    <source>
        <dbReference type="ARBA" id="ARBA00023180"/>
    </source>
</evidence>
<dbReference type="GO" id="GO:0042130">
    <property type="term" value="P:negative regulation of T cell proliferation"/>
    <property type="evidence" value="ECO:0007669"/>
    <property type="project" value="TreeGrafter"/>
</dbReference>
<dbReference type="SMART" id="SM00409">
    <property type="entry name" value="IG"/>
    <property type="match status" value="4"/>
</dbReference>
<dbReference type="SUPFAM" id="SSF48726">
    <property type="entry name" value="Immunoglobulin"/>
    <property type="match status" value="4"/>
</dbReference>
<dbReference type="GO" id="GO:0006955">
    <property type="term" value="P:immune response"/>
    <property type="evidence" value="ECO:0007669"/>
    <property type="project" value="TreeGrafter"/>
</dbReference>
<keyword evidence="2" id="KW-1003">Cell membrane</keyword>
<dbReference type="GO" id="GO:0007166">
    <property type="term" value="P:cell surface receptor signaling pathway"/>
    <property type="evidence" value="ECO:0007669"/>
    <property type="project" value="TreeGrafter"/>
</dbReference>
<evidence type="ECO:0000256" key="7">
    <source>
        <dbReference type="ARBA" id="ARBA00023157"/>
    </source>
</evidence>
<keyword evidence="8" id="KW-0675">Receptor</keyword>
<evidence type="ECO:0000259" key="13">
    <source>
        <dbReference type="PROSITE" id="PS50835"/>
    </source>
</evidence>
<evidence type="ECO:0000256" key="1">
    <source>
        <dbReference type="ARBA" id="ARBA00004251"/>
    </source>
</evidence>
<evidence type="ECO:0000313" key="15">
    <source>
        <dbReference type="Proteomes" id="UP000606274"/>
    </source>
</evidence>
<dbReference type="GO" id="GO:0031295">
    <property type="term" value="P:T cell costimulation"/>
    <property type="evidence" value="ECO:0007669"/>
    <property type="project" value="TreeGrafter"/>
</dbReference>
<feature type="region of interest" description="Disordered" evidence="11">
    <location>
        <begin position="461"/>
        <end position="501"/>
    </location>
</feature>
<reference evidence="14" key="1">
    <citation type="submission" date="2020-08" db="EMBL/GenBank/DDBJ databases">
        <title>Chromosome-level assembly of Southern catfish (Silurus meridionalis) provides insights into visual adaptation to the nocturnal and benthic lifestyles.</title>
        <authorList>
            <person name="Zhang Y."/>
            <person name="Wang D."/>
            <person name="Peng Z."/>
        </authorList>
    </citation>
    <scope>NUCLEOTIDE SEQUENCE</scope>
    <source>
        <strain evidence="14">SWU-2019-XX</strain>
        <tissue evidence="14">Muscle</tissue>
    </source>
</reference>
<proteinExistence type="predicted"/>
<dbReference type="EMBL" id="JABFDY010000018">
    <property type="protein sequence ID" value="KAF7694363.1"/>
    <property type="molecule type" value="Genomic_DNA"/>
</dbReference>
<keyword evidence="3 12" id="KW-0812">Transmembrane</keyword>
<keyword evidence="7" id="KW-1015">Disulfide bond</keyword>
<evidence type="ECO:0000256" key="11">
    <source>
        <dbReference type="SAM" id="MobiDB-lite"/>
    </source>
</evidence>
<feature type="domain" description="Ig-like" evidence="13">
    <location>
        <begin position="275"/>
        <end position="356"/>
    </location>
</feature>
<evidence type="ECO:0000256" key="6">
    <source>
        <dbReference type="ARBA" id="ARBA00023136"/>
    </source>
</evidence>
<gene>
    <name evidence="14" type="ORF">HF521_008116</name>
</gene>
<feature type="domain" description="Ig-like" evidence="13">
    <location>
        <begin position="173"/>
        <end position="257"/>
    </location>
</feature>
<dbReference type="SMART" id="SM00408">
    <property type="entry name" value="IGc2"/>
    <property type="match status" value="4"/>
</dbReference>
<dbReference type="Gene3D" id="2.60.40.10">
    <property type="entry name" value="Immunoglobulins"/>
    <property type="match status" value="4"/>
</dbReference>
<comment type="caution">
    <text evidence="14">The sequence shown here is derived from an EMBL/GenBank/DDBJ whole genome shotgun (WGS) entry which is preliminary data.</text>
</comment>
<dbReference type="GO" id="GO:0042102">
    <property type="term" value="P:positive regulation of T cell proliferation"/>
    <property type="evidence" value="ECO:0007669"/>
    <property type="project" value="TreeGrafter"/>
</dbReference>
<feature type="domain" description="Ig-like" evidence="13">
    <location>
        <begin position="70"/>
        <end position="151"/>
    </location>
</feature>
<evidence type="ECO:0000256" key="10">
    <source>
        <dbReference type="ARBA" id="ARBA00023319"/>
    </source>
</evidence>
<evidence type="ECO:0000313" key="14">
    <source>
        <dbReference type="EMBL" id="KAF7694363.1"/>
    </source>
</evidence>
<keyword evidence="9" id="KW-0325">Glycoprotein</keyword>
<organism evidence="14 15">
    <name type="scientific">Silurus meridionalis</name>
    <name type="common">Southern catfish</name>
    <name type="synonym">Silurus soldatovi meridionalis</name>
    <dbReference type="NCBI Taxonomy" id="175797"/>
    <lineage>
        <taxon>Eukaryota</taxon>
        <taxon>Metazoa</taxon>
        <taxon>Chordata</taxon>
        <taxon>Craniata</taxon>
        <taxon>Vertebrata</taxon>
        <taxon>Euteleostomi</taxon>
        <taxon>Actinopterygii</taxon>
        <taxon>Neopterygii</taxon>
        <taxon>Teleostei</taxon>
        <taxon>Ostariophysi</taxon>
        <taxon>Siluriformes</taxon>
        <taxon>Siluridae</taxon>
        <taxon>Silurus</taxon>
    </lineage>
</organism>
<dbReference type="SMART" id="SM00406">
    <property type="entry name" value="IGv"/>
    <property type="match status" value="4"/>
</dbReference>
<keyword evidence="5 12" id="KW-1133">Transmembrane helix</keyword>
<sequence>MAAVMMKCLYLLSVVFHVAAVMMKCLYLLSVVFHVAAVMMKCLYLISVVFHVAAGCALSGENNTEITQHKGGSVLLPCSCSDLLSKPQKLTWETFRTGRLTEVLNDEHYRGRYQLFNNISPANLSLLISDLREEDQGVYRCSTEKEHRDIFLYVKGCELVKKTGVEEVTGFIGESVVLPCVCTDLQDDPKRVTWKFNKNNHFQEIYSKQTGNHSNRVKLVSKNPPGNLSLLISDLTEEDQGNYRCSAQADHRDLRLSVKGCALSGEYNTEITQHKGGSVLLPCSCSDLLSKPQKLTWETFRTGRLTEVLNDEHYRGRYQLFNNISPANLSLLISDLREEDQGVYRCSTEKEHRDFSLYVKGCELVKKTGVEEVTGFIGESVVLPCVCTDLQDDPKRVTWKFNKNNHFQEIYSKQTGNHSNRVKLVSKNPPGNLSLLISDLTEEDQGTYTCSAQADHRNLRLSFKGKQPTSTTSRTTDTTRTSVHPQSTTTKSPASSSTTPEQVNQSSSLLLVFGIVAVLLLVIPGVVVFICWRHRAGRSGENMITEGCLDRKGNQKDQNVPDVTYSTVSHVNTAGAARVQIIDGDETEYARIITN</sequence>
<dbReference type="GO" id="GO:0071222">
    <property type="term" value="P:cellular response to lipopolysaccharide"/>
    <property type="evidence" value="ECO:0007669"/>
    <property type="project" value="TreeGrafter"/>
</dbReference>
<dbReference type="PROSITE" id="PS50835">
    <property type="entry name" value="IG_LIKE"/>
    <property type="match status" value="4"/>
</dbReference>
<evidence type="ECO:0000256" key="5">
    <source>
        <dbReference type="ARBA" id="ARBA00022989"/>
    </source>
</evidence>
<dbReference type="Proteomes" id="UP000606274">
    <property type="component" value="Unassembled WGS sequence"/>
</dbReference>
<accession>A0A8T0AQM8</accession>
<evidence type="ECO:0000256" key="2">
    <source>
        <dbReference type="ARBA" id="ARBA00022475"/>
    </source>
</evidence>
<keyword evidence="6 12" id="KW-0472">Membrane</keyword>
<evidence type="ECO:0000256" key="4">
    <source>
        <dbReference type="ARBA" id="ARBA00022729"/>
    </source>
</evidence>
<keyword evidence="15" id="KW-1185">Reference proteome</keyword>
<dbReference type="Pfam" id="PF07686">
    <property type="entry name" value="V-set"/>
    <property type="match status" value="4"/>
</dbReference>
<name>A0A8T0AQM8_SILME</name>
<dbReference type="PANTHER" id="PTHR25466:SF14">
    <property type="entry name" value="BUTYROPHILIN SUBFAMILY 2 MEMBER A2-LIKE-RELATED"/>
    <property type="match status" value="1"/>
</dbReference>
<dbReference type="InterPro" id="IPR036179">
    <property type="entry name" value="Ig-like_dom_sf"/>
</dbReference>
<feature type="transmembrane region" description="Helical" evidence="12">
    <location>
        <begin position="509"/>
        <end position="532"/>
    </location>
</feature>
<dbReference type="GO" id="GO:0009897">
    <property type="term" value="C:external side of plasma membrane"/>
    <property type="evidence" value="ECO:0007669"/>
    <property type="project" value="TreeGrafter"/>
</dbReference>
<dbReference type="AlphaFoldDB" id="A0A8T0AQM8"/>
<dbReference type="InterPro" id="IPR051713">
    <property type="entry name" value="T-cell_Activation_Regulation"/>
</dbReference>
<comment type="subcellular location">
    <subcellularLocation>
        <location evidence="1">Cell membrane</location>
        <topology evidence="1">Single-pass type I membrane protein</topology>
    </subcellularLocation>
</comment>
<dbReference type="InterPro" id="IPR007110">
    <property type="entry name" value="Ig-like_dom"/>
</dbReference>
<protein>
    <recommendedName>
        <fullName evidence="13">Ig-like domain-containing protein</fullName>
    </recommendedName>
</protein>
<feature type="domain" description="Ig-like" evidence="13">
    <location>
        <begin position="378"/>
        <end position="460"/>
    </location>
</feature>